<reference evidence="1 2" key="1">
    <citation type="journal article" date="2018" name="Nat. Ecol. Evol.">
        <title>Pezizomycetes genomes reveal the molecular basis of ectomycorrhizal truffle lifestyle.</title>
        <authorList>
            <person name="Murat C."/>
            <person name="Payen T."/>
            <person name="Noel B."/>
            <person name="Kuo A."/>
            <person name="Morin E."/>
            <person name="Chen J."/>
            <person name="Kohler A."/>
            <person name="Krizsan K."/>
            <person name="Balestrini R."/>
            <person name="Da Silva C."/>
            <person name="Montanini B."/>
            <person name="Hainaut M."/>
            <person name="Levati E."/>
            <person name="Barry K.W."/>
            <person name="Belfiori B."/>
            <person name="Cichocki N."/>
            <person name="Clum A."/>
            <person name="Dockter R.B."/>
            <person name="Fauchery L."/>
            <person name="Guy J."/>
            <person name="Iotti M."/>
            <person name="Le Tacon F."/>
            <person name="Lindquist E.A."/>
            <person name="Lipzen A."/>
            <person name="Malagnac F."/>
            <person name="Mello A."/>
            <person name="Molinier V."/>
            <person name="Miyauchi S."/>
            <person name="Poulain J."/>
            <person name="Riccioni C."/>
            <person name="Rubini A."/>
            <person name="Sitrit Y."/>
            <person name="Splivallo R."/>
            <person name="Traeger S."/>
            <person name="Wang M."/>
            <person name="Zifcakova L."/>
            <person name="Wipf D."/>
            <person name="Zambonelli A."/>
            <person name="Paolocci F."/>
            <person name="Nowrousian M."/>
            <person name="Ottonello S."/>
            <person name="Baldrian P."/>
            <person name="Spatafora J.W."/>
            <person name="Henrissat B."/>
            <person name="Nagy L.G."/>
            <person name="Aury J.M."/>
            <person name="Wincker P."/>
            <person name="Grigoriev I.V."/>
            <person name="Bonfante P."/>
            <person name="Martin F.M."/>
        </authorList>
    </citation>
    <scope>NUCLEOTIDE SEQUENCE [LARGE SCALE GENOMIC DNA]</scope>
    <source>
        <strain evidence="1 2">RN42</strain>
    </source>
</reference>
<evidence type="ECO:0000313" key="2">
    <source>
        <dbReference type="Proteomes" id="UP000275078"/>
    </source>
</evidence>
<proteinExistence type="predicted"/>
<keyword evidence="2" id="KW-1185">Reference proteome</keyword>
<accession>A0A3N4HE60</accession>
<dbReference type="AlphaFoldDB" id="A0A3N4HE60"/>
<sequence length="434" mass="49224">MPKSAPSRTCRLQRSLSRRPQPKSSRLAFFPNELLIAIAKRIPLWREFLSFRQLFSRTYNLRLVTPDQLKRRYGTLLYDTLVVAHDSWVQALLFSSSTSNDNDIDSRIELDLSNYSTTMDTLLFACDISLSTRKGCSAFESINGGYGDFEDHQLSTRTRSKKAARKSVTKEASKAEKSWLYFCWLRNFDTVMVSVVEVMASDAFRVRSEAMLASAKAQVPDWSTFRLMEVDADDLDLRTIKRMSARLATAMKACLKWEEDAMRGRKSPGHDRRPEQKYFPDAVIGPQRPVPSTYRHLLLGKGYAFGQDALDLLGLAHCCLDEVHDALARLHPFMGPFRATSNSTSSFDKFLTAVLLPLVAAFAEISRNFRPGLPLSFWPPHLLVELPGTCPRRAPFDFTYLLEKTRDVAAFIKHMRAMRPAVGYLCLLGLDLPS</sequence>
<dbReference type="Proteomes" id="UP000275078">
    <property type="component" value="Unassembled WGS sequence"/>
</dbReference>
<name>A0A3N4HE60_ASCIM</name>
<organism evidence="1 2">
    <name type="scientific">Ascobolus immersus RN42</name>
    <dbReference type="NCBI Taxonomy" id="1160509"/>
    <lineage>
        <taxon>Eukaryota</taxon>
        <taxon>Fungi</taxon>
        <taxon>Dikarya</taxon>
        <taxon>Ascomycota</taxon>
        <taxon>Pezizomycotina</taxon>
        <taxon>Pezizomycetes</taxon>
        <taxon>Pezizales</taxon>
        <taxon>Ascobolaceae</taxon>
        <taxon>Ascobolus</taxon>
    </lineage>
</organism>
<gene>
    <name evidence="1" type="ORF">BJ508DRAFT_314689</name>
</gene>
<evidence type="ECO:0000313" key="1">
    <source>
        <dbReference type="EMBL" id="RPA72499.1"/>
    </source>
</evidence>
<dbReference type="EMBL" id="ML119859">
    <property type="protein sequence ID" value="RPA72499.1"/>
    <property type="molecule type" value="Genomic_DNA"/>
</dbReference>
<protein>
    <submittedName>
        <fullName evidence="1">Uncharacterized protein</fullName>
    </submittedName>
</protein>